<dbReference type="Pfam" id="PF06114">
    <property type="entry name" value="Peptidase_M78"/>
    <property type="match status" value="1"/>
</dbReference>
<dbReference type="Proteomes" id="UP001501510">
    <property type="component" value="Unassembled WGS sequence"/>
</dbReference>
<dbReference type="InterPro" id="IPR010359">
    <property type="entry name" value="IrrE_HExxH"/>
</dbReference>
<proteinExistence type="predicted"/>
<name>A0ABN1JBQ1_9CLOT</name>
<comment type="caution">
    <text evidence="2">The sequence shown here is derived from an EMBL/GenBank/DDBJ whole genome shotgun (WGS) entry which is preliminary data.</text>
</comment>
<dbReference type="EMBL" id="BAAACG010000006">
    <property type="protein sequence ID" value="GAA0735233.1"/>
    <property type="molecule type" value="Genomic_DNA"/>
</dbReference>
<reference evidence="2 3" key="1">
    <citation type="journal article" date="2019" name="Int. J. Syst. Evol. Microbiol.">
        <title>The Global Catalogue of Microorganisms (GCM) 10K type strain sequencing project: providing services to taxonomists for standard genome sequencing and annotation.</title>
        <authorList>
            <consortium name="The Broad Institute Genomics Platform"/>
            <consortium name="The Broad Institute Genome Sequencing Center for Infectious Disease"/>
            <person name="Wu L."/>
            <person name="Ma J."/>
        </authorList>
    </citation>
    <scope>NUCLEOTIDE SEQUENCE [LARGE SCALE GENOMIC DNA]</scope>
    <source>
        <strain evidence="2 3">JCM 1407</strain>
    </source>
</reference>
<evidence type="ECO:0000313" key="3">
    <source>
        <dbReference type="Proteomes" id="UP001501510"/>
    </source>
</evidence>
<sequence length="84" mass="9592">MFQDNLYTTFKTSTKEIEANFFAAELLIKTDTFLDLASKNFTYKQIACALEVSTELVLIKAQFLKKNGYKIKVPFVPEANFLGK</sequence>
<dbReference type="RefSeq" id="WP_343759232.1">
    <property type="nucleotide sequence ID" value="NZ_BAAACG010000006.1"/>
</dbReference>
<organism evidence="2 3">
    <name type="scientific">Clostridium oceanicum</name>
    <dbReference type="NCBI Taxonomy" id="1543"/>
    <lineage>
        <taxon>Bacteria</taxon>
        <taxon>Bacillati</taxon>
        <taxon>Bacillota</taxon>
        <taxon>Clostridia</taxon>
        <taxon>Eubacteriales</taxon>
        <taxon>Clostridiaceae</taxon>
        <taxon>Clostridium</taxon>
    </lineage>
</organism>
<protein>
    <recommendedName>
        <fullName evidence="1">IrrE N-terminal-like domain-containing protein</fullName>
    </recommendedName>
</protein>
<evidence type="ECO:0000313" key="2">
    <source>
        <dbReference type="EMBL" id="GAA0735233.1"/>
    </source>
</evidence>
<accession>A0ABN1JBQ1</accession>
<keyword evidence="3" id="KW-1185">Reference proteome</keyword>
<gene>
    <name evidence="2" type="ORF">GCM10008906_08680</name>
</gene>
<evidence type="ECO:0000259" key="1">
    <source>
        <dbReference type="Pfam" id="PF06114"/>
    </source>
</evidence>
<feature type="domain" description="IrrE N-terminal-like" evidence="1">
    <location>
        <begin position="7"/>
        <end position="60"/>
    </location>
</feature>